<dbReference type="AlphaFoldDB" id="A0A941ELN7"/>
<keyword evidence="6" id="KW-1185">Reference proteome</keyword>
<keyword evidence="3" id="KW-0472">Membrane</keyword>
<feature type="compositionally biased region" description="Pro residues" evidence="2">
    <location>
        <begin position="106"/>
        <end position="116"/>
    </location>
</feature>
<evidence type="ECO:0000256" key="2">
    <source>
        <dbReference type="SAM" id="MobiDB-lite"/>
    </source>
</evidence>
<dbReference type="Pfam" id="PF00160">
    <property type="entry name" value="Pro_isomerase"/>
    <property type="match status" value="1"/>
</dbReference>
<accession>A0A941ELN7</accession>
<dbReference type="InterPro" id="IPR002130">
    <property type="entry name" value="Cyclophilin-type_PPIase_dom"/>
</dbReference>
<dbReference type="Proteomes" id="UP000675781">
    <property type="component" value="Unassembled WGS sequence"/>
</dbReference>
<dbReference type="PANTHER" id="PTHR45625">
    <property type="entry name" value="PEPTIDYL-PROLYL CIS-TRANS ISOMERASE-RELATED"/>
    <property type="match status" value="1"/>
</dbReference>
<dbReference type="GO" id="GO:0003755">
    <property type="term" value="F:peptidyl-prolyl cis-trans isomerase activity"/>
    <property type="evidence" value="ECO:0007669"/>
    <property type="project" value="UniProtKB-EC"/>
</dbReference>
<feature type="compositionally biased region" description="Low complexity" evidence="2">
    <location>
        <begin position="159"/>
        <end position="185"/>
    </location>
</feature>
<keyword evidence="5" id="KW-0413">Isomerase</keyword>
<sequence>MGDQLVATGDQPNGGNSGWVSPGQEPQDAVPQDYVPQQGGVPQGNVPPQPPSYPQQPYPQYPQYPQQQPYPQQPPYPQPGGQYPQPPHQYPQPGNPQFYPQQQPYPQQPAPWPTVPQRPGAFRSRSSAATAVIVISVALAVIVAGIAIALLGGAAPSPAVAGGVQTSSAPQSAAPQPSAEASSPAGDTPQSCSTAAGISSEPIGYHVCGTAARSVGVPAYAAAPAHKTYTVTIKTNRGNIVFTANGNAAPYTVYSFVYLIEKRYFDNTDCTRLVTVGIYVLQCGDPTGTGAGGPGYAFQDENLASLGTPDSEGAVTYKAGVVAMANAGPDTNGSQFFLVYKDSSIDPAYTPFGTITEGLNIIQQVAQAGSNDVNGSGDGVPNDQVHIESVTESVE</sequence>
<feature type="compositionally biased region" description="Low complexity" evidence="2">
    <location>
        <begin position="95"/>
        <end position="105"/>
    </location>
</feature>
<gene>
    <name evidence="5" type="ORF">KDL01_07825</name>
</gene>
<feature type="compositionally biased region" description="Pro residues" evidence="2">
    <location>
        <begin position="71"/>
        <end position="94"/>
    </location>
</feature>
<protein>
    <submittedName>
        <fullName evidence="5">Peptidylprolyl isomerase</fullName>
        <ecNumber evidence="5">5.2.1.8</ecNumber>
    </submittedName>
</protein>
<feature type="region of interest" description="Disordered" evidence="2">
    <location>
        <begin position="1"/>
        <end position="121"/>
    </location>
</feature>
<dbReference type="InterPro" id="IPR044666">
    <property type="entry name" value="Cyclophilin_A-like"/>
</dbReference>
<dbReference type="PROSITE" id="PS50072">
    <property type="entry name" value="CSA_PPIASE_2"/>
    <property type="match status" value="1"/>
</dbReference>
<dbReference type="PRINTS" id="PR00153">
    <property type="entry name" value="CSAPPISMRASE"/>
</dbReference>
<feature type="compositionally biased region" description="Low complexity" evidence="2">
    <location>
        <begin position="30"/>
        <end position="44"/>
    </location>
</feature>
<name>A0A941ELN7_9ACTN</name>
<dbReference type="InterPro" id="IPR029000">
    <property type="entry name" value="Cyclophilin-like_dom_sf"/>
</dbReference>
<feature type="region of interest" description="Disordered" evidence="2">
    <location>
        <begin position="159"/>
        <end position="195"/>
    </location>
</feature>
<dbReference type="SUPFAM" id="SSF50891">
    <property type="entry name" value="Cyclophilin-like"/>
    <property type="match status" value="1"/>
</dbReference>
<feature type="compositionally biased region" description="Pro residues" evidence="2">
    <location>
        <begin position="45"/>
        <end position="62"/>
    </location>
</feature>
<dbReference type="CDD" id="cd00317">
    <property type="entry name" value="cyclophilin"/>
    <property type="match status" value="1"/>
</dbReference>
<dbReference type="Gene3D" id="2.40.100.10">
    <property type="entry name" value="Cyclophilin-like"/>
    <property type="match status" value="1"/>
</dbReference>
<feature type="domain" description="PPIase cyclophilin-type" evidence="4">
    <location>
        <begin position="238"/>
        <end position="392"/>
    </location>
</feature>
<keyword evidence="3" id="KW-0812">Transmembrane</keyword>
<keyword evidence="3" id="KW-1133">Transmembrane helix</keyword>
<evidence type="ECO:0000256" key="1">
    <source>
        <dbReference type="ARBA" id="ARBA00002388"/>
    </source>
</evidence>
<dbReference type="EC" id="5.2.1.8" evidence="5"/>
<comment type="caution">
    <text evidence="5">The sequence shown here is derived from an EMBL/GenBank/DDBJ whole genome shotgun (WGS) entry which is preliminary data.</text>
</comment>
<feature type="region of interest" description="Disordered" evidence="2">
    <location>
        <begin position="370"/>
        <end position="395"/>
    </location>
</feature>
<dbReference type="EMBL" id="JAGSOG010000023">
    <property type="protein sequence ID" value="MBR7833168.1"/>
    <property type="molecule type" value="Genomic_DNA"/>
</dbReference>
<reference evidence="5" key="1">
    <citation type="submission" date="2021-04" db="EMBL/GenBank/DDBJ databases">
        <title>Genome based classification of Actinospica acidithermotolerans sp. nov., an actinobacterium isolated from an Indonesian hot spring.</title>
        <authorList>
            <person name="Kusuma A.B."/>
            <person name="Putra K.E."/>
            <person name="Nafisah S."/>
            <person name="Loh J."/>
            <person name="Nouioui I."/>
            <person name="Goodfellow M."/>
        </authorList>
    </citation>
    <scope>NUCLEOTIDE SEQUENCE</scope>
    <source>
        <strain evidence="5">CSCA 57</strain>
    </source>
</reference>
<evidence type="ECO:0000259" key="4">
    <source>
        <dbReference type="PROSITE" id="PS50072"/>
    </source>
</evidence>
<organism evidence="5 6">
    <name type="scientific">Actinospica durhamensis</name>
    <dbReference type="NCBI Taxonomy" id="1508375"/>
    <lineage>
        <taxon>Bacteria</taxon>
        <taxon>Bacillati</taxon>
        <taxon>Actinomycetota</taxon>
        <taxon>Actinomycetes</taxon>
        <taxon>Catenulisporales</taxon>
        <taxon>Actinospicaceae</taxon>
        <taxon>Actinospica</taxon>
    </lineage>
</organism>
<evidence type="ECO:0000313" key="5">
    <source>
        <dbReference type="EMBL" id="MBR7833168.1"/>
    </source>
</evidence>
<dbReference type="PANTHER" id="PTHR45625:SF3">
    <property type="entry name" value="PEPTIDYL-PROLYL CIS-TRANS ISOMERASE B-RELATED"/>
    <property type="match status" value="1"/>
</dbReference>
<feature type="transmembrane region" description="Helical" evidence="3">
    <location>
        <begin position="128"/>
        <end position="151"/>
    </location>
</feature>
<proteinExistence type="predicted"/>
<evidence type="ECO:0000313" key="6">
    <source>
        <dbReference type="Proteomes" id="UP000675781"/>
    </source>
</evidence>
<evidence type="ECO:0000256" key="3">
    <source>
        <dbReference type="SAM" id="Phobius"/>
    </source>
</evidence>
<comment type="function">
    <text evidence="1">PPIases accelerate the folding of proteins. It catalyzes the cis-trans isomerization of proline imidic peptide bonds in oligopeptides.</text>
</comment>